<dbReference type="Gene3D" id="2.160.20.10">
    <property type="entry name" value="Single-stranded right-handed beta-helix, Pectin lyase-like"/>
    <property type="match status" value="1"/>
</dbReference>
<comment type="caution">
    <text evidence="6">The sequence shown here is derived from an EMBL/GenBank/DDBJ whole genome shotgun (WGS) entry which is preliminary data.</text>
</comment>
<feature type="domain" description="J" evidence="5">
    <location>
        <begin position="3"/>
        <end position="78"/>
    </location>
</feature>
<dbReference type="InterPro" id="IPR051801">
    <property type="entry name" value="GH28_Enzymes"/>
</dbReference>
<gene>
    <name evidence="6" type="ORF">Syun_007980</name>
</gene>
<name>A0AAP0L395_9MAGN</name>
<dbReference type="SUPFAM" id="SSF51126">
    <property type="entry name" value="Pectin lyase-like"/>
    <property type="match status" value="1"/>
</dbReference>
<evidence type="ECO:0000259" key="5">
    <source>
        <dbReference type="PROSITE" id="PS50076"/>
    </source>
</evidence>
<comment type="similarity">
    <text evidence="1 4">Belongs to the glycosyl hydrolase 28 family.</text>
</comment>
<evidence type="ECO:0000313" key="7">
    <source>
        <dbReference type="Proteomes" id="UP001420932"/>
    </source>
</evidence>
<accession>A0AAP0L395</accession>
<dbReference type="GO" id="GO:0005975">
    <property type="term" value="P:carbohydrate metabolic process"/>
    <property type="evidence" value="ECO:0007669"/>
    <property type="project" value="InterPro"/>
</dbReference>
<dbReference type="InterPro" id="IPR000743">
    <property type="entry name" value="Glyco_hydro_28"/>
</dbReference>
<dbReference type="Gene3D" id="1.10.287.110">
    <property type="entry name" value="DnaJ domain"/>
    <property type="match status" value="1"/>
</dbReference>
<keyword evidence="3 4" id="KW-0326">Glycosidase</keyword>
<protein>
    <recommendedName>
        <fullName evidence="5">J domain-containing protein</fullName>
    </recommendedName>
</protein>
<dbReference type="PANTHER" id="PTHR31339:SF5">
    <property type="entry name" value="HYDROLASE FAMILY 28 PROTEIN, PUTATIVE, EXPRESSED-RELATED"/>
    <property type="match status" value="1"/>
</dbReference>
<dbReference type="InterPro" id="IPR011050">
    <property type="entry name" value="Pectin_lyase_fold/virulence"/>
</dbReference>
<dbReference type="PROSITE" id="PS50076">
    <property type="entry name" value="DNAJ_2"/>
    <property type="match status" value="1"/>
</dbReference>
<dbReference type="PANTHER" id="PTHR31339">
    <property type="entry name" value="PECTIN LYASE-RELATED"/>
    <property type="match status" value="1"/>
</dbReference>
<dbReference type="GO" id="GO:0004650">
    <property type="term" value="F:polygalacturonase activity"/>
    <property type="evidence" value="ECO:0007669"/>
    <property type="project" value="InterPro"/>
</dbReference>
<evidence type="ECO:0000256" key="1">
    <source>
        <dbReference type="ARBA" id="ARBA00008834"/>
    </source>
</evidence>
<dbReference type="Pfam" id="PF00295">
    <property type="entry name" value="Glyco_hydro_28"/>
    <property type="match status" value="1"/>
</dbReference>
<evidence type="ECO:0000256" key="2">
    <source>
        <dbReference type="ARBA" id="ARBA00022801"/>
    </source>
</evidence>
<dbReference type="EMBL" id="JBBNAF010000003">
    <property type="protein sequence ID" value="KAK9161639.1"/>
    <property type="molecule type" value="Genomic_DNA"/>
</dbReference>
<dbReference type="CDD" id="cd06257">
    <property type="entry name" value="DnaJ"/>
    <property type="match status" value="1"/>
</dbReference>
<evidence type="ECO:0000256" key="3">
    <source>
        <dbReference type="ARBA" id="ARBA00023295"/>
    </source>
</evidence>
<sequence>MKSPESMEEVEENANLDAIRKQYHKLALNLHPDKNKHPKAEIAFKLVLEVALFFLLALGCAAKIDGDASFEKCTARTGLEPRPHSVSILEFGAVADGKTLNTIAFQNAIFYVNSFADKGGAQIYVPAGRWLTGSFNLTSHLTLFLERGATILASQDLSLWETTEPLPSYGRGIELPGTRYSSLITGHNLKDVVITGDNGTIDGQGSGWWELFKSQSLNHSRPYLVELINSIDIIVSNLTFLNSPSWNFHPVYCSNVQVFNVTIHTPPDSPYTSGIVPDSSDNVCIVNCTISVSHDAIVLKSGWDEYGIAYGKPTTDVQIKFVHLQASSGAGLAFGSEMSGRGGFIQDILISDLEVVNVQKALGIIGQCGSHPDENFDPNALPVIQRITFKNIVGSNITIAGAFTGIQESPFTSICLSNISLPVEDPSNSWVCSNISGHSQSVFPEPCSELTSSSSTCFSLLHSSTGLSAVL</sequence>
<keyword evidence="7" id="KW-1185">Reference proteome</keyword>
<dbReference type="InterPro" id="IPR036869">
    <property type="entry name" value="J_dom_sf"/>
</dbReference>
<dbReference type="InterPro" id="IPR001623">
    <property type="entry name" value="DnaJ_domain"/>
</dbReference>
<dbReference type="SUPFAM" id="SSF46565">
    <property type="entry name" value="Chaperone J-domain"/>
    <property type="match status" value="1"/>
</dbReference>
<dbReference type="InterPro" id="IPR012334">
    <property type="entry name" value="Pectin_lyas_fold"/>
</dbReference>
<dbReference type="AlphaFoldDB" id="A0AAP0L395"/>
<proteinExistence type="inferred from homology"/>
<dbReference type="Proteomes" id="UP001420932">
    <property type="component" value="Unassembled WGS sequence"/>
</dbReference>
<organism evidence="6 7">
    <name type="scientific">Stephania yunnanensis</name>
    <dbReference type="NCBI Taxonomy" id="152371"/>
    <lineage>
        <taxon>Eukaryota</taxon>
        <taxon>Viridiplantae</taxon>
        <taxon>Streptophyta</taxon>
        <taxon>Embryophyta</taxon>
        <taxon>Tracheophyta</taxon>
        <taxon>Spermatophyta</taxon>
        <taxon>Magnoliopsida</taxon>
        <taxon>Ranunculales</taxon>
        <taxon>Menispermaceae</taxon>
        <taxon>Menispermoideae</taxon>
        <taxon>Cissampelideae</taxon>
        <taxon>Stephania</taxon>
    </lineage>
</organism>
<reference evidence="6 7" key="1">
    <citation type="submission" date="2024-01" db="EMBL/GenBank/DDBJ databases">
        <title>Genome assemblies of Stephania.</title>
        <authorList>
            <person name="Yang L."/>
        </authorList>
    </citation>
    <scope>NUCLEOTIDE SEQUENCE [LARGE SCALE GENOMIC DNA]</scope>
    <source>
        <strain evidence="6">YNDBR</strain>
        <tissue evidence="6">Leaf</tissue>
    </source>
</reference>
<evidence type="ECO:0000256" key="4">
    <source>
        <dbReference type="RuleBase" id="RU361169"/>
    </source>
</evidence>
<keyword evidence="2 4" id="KW-0378">Hydrolase</keyword>
<dbReference type="Pfam" id="PF00226">
    <property type="entry name" value="DnaJ"/>
    <property type="match status" value="1"/>
</dbReference>
<evidence type="ECO:0000313" key="6">
    <source>
        <dbReference type="EMBL" id="KAK9161639.1"/>
    </source>
</evidence>